<dbReference type="PIRSF" id="PIRSF002741">
    <property type="entry name" value="MppA"/>
    <property type="match status" value="1"/>
</dbReference>
<keyword evidence="3" id="KW-0813">Transport</keyword>
<dbReference type="Gene3D" id="3.10.105.10">
    <property type="entry name" value="Dipeptide-binding Protein, Domain 3"/>
    <property type="match status" value="1"/>
</dbReference>
<sequence length="483" mass="55313">MDLPSSFDPRLNVTNTDSLLTLELFAGITRINRDGEVVGDVASHWERLEQGKGYRFYLRKEARWSDGEPVVAMDFVQGFRHLLSTGKPLPSWFMPLQADTAKGITVQPESALGMFAVSEHVLDIVVSSPTEQLLYWLADSAAMPLPSHLFEQFGLGWARQQPLVSNGPYLLAGTELNRIHLRRNPYYQDTEKVAIEQVVYERLPDNITLVRYLAQSQADVASGLAYFQIKGAKNLPDYHFSRQRRMTLLMFFMNPQAKALQDSRVRQALYLTMDRNMMVHNRDKGEEAMYGLIPDMADYAAQAGTQRTHSQQREQARQLMKSAGYNKDKPLPLRLVTSDREPSVIDAALAKRIWADLPVRIEIERAPFRDVVKRIQAGQFDMVRRMWQAEYGDPMRMLDIYLPPNLDWQGLPETQLQELLEEVSQSGRSRNQSIKALERFLLSQYLAVPVLQNVTYHLLANRVDGWSDNALARNESRWLSLAQ</sequence>
<organism evidence="6 7">
    <name type="scientific">Bowmanella pacifica</name>
    <dbReference type="NCBI Taxonomy" id="502051"/>
    <lineage>
        <taxon>Bacteria</taxon>
        <taxon>Pseudomonadati</taxon>
        <taxon>Pseudomonadota</taxon>
        <taxon>Gammaproteobacteria</taxon>
        <taxon>Alteromonadales</taxon>
        <taxon>Alteromonadaceae</taxon>
        <taxon>Bowmanella</taxon>
    </lineage>
</organism>
<comment type="caution">
    <text evidence="6">The sequence shown here is derived from an EMBL/GenBank/DDBJ whole genome shotgun (WGS) entry which is preliminary data.</text>
</comment>
<dbReference type="AlphaFoldDB" id="A0A917Z3I9"/>
<dbReference type="GO" id="GO:0043190">
    <property type="term" value="C:ATP-binding cassette (ABC) transporter complex"/>
    <property type="evidence" value="ECO:0007669"/>
    <property type="project" value="InterPro"/>
</dbReference>
<dbReference type="GO" id="GO:0030288">
    <property type="term" value="C:outer membrane-bounded periplasmic space"/>
    <property type="evidence" value="ECO:0007669"/>
    <property type="project" value="UniProtKB-ARBA"/>
</dbReference>
<comment type="similarity">
    <text evidence="2">Belongs to the bacterial solute-binding protein 5 family.</text>
</comment>
<name>A0A917Z3I9_9ALTE</name>
<dbReference type="Gene3D" id="3.90.76.10">
    <property type="entry name" value="Dipeptide-binding Protein, Domain 1"/>
    <property type="match status" value="1"/>
</dbReference>
<dbReference type="Proteomes" id="UP000606935">
    <property type="component" value="Unassembled WGS sequence"/>
</dbReference>
<dbReference type="PANTHER" id="PTHR30290">
    <property type="entry name" value="PERIPLASMIC BINDING COMPONENT OF ABC TRANSPORTER"/>
    <property type="match status" value="1"/>
</dbReference>
<dbReference type="SUPFAM" id="SSF53850">
    <property type="entry name" value="Periplasmic binding protein-like II"/>
    <property type="match status" value="1"/>
</dbReference>
<dbReference type="Gene3D" id="3.40.190.10">
    <property type="entry name" value="Periplasmic binding protein-like II"/>
    <property type="match status" value="1"/>
</dbReference>
<reference evidence="6" key="2">
    <citation type="submission" date="2020-09" db="EMBL/GenBank/DDBJ databases">
        <authorList>
            <person name="Sun Q."/>
            <person name="Zhou Y."/>
        </authorList>
    </citation>
    <scope>NUCLEOTIDE SEQUENCE</scope>
    <source>
        <strain evidence="6">CGMCC 1.7086</strain>
    </source>
</reference>
<dbReference type="GO" id="GO:0015833">
    <property type="term" value="P:peptide transport"/>
    <property type="evidence" value="ECO:0007669"/>
    <property type="project" value="TreeGrafter"/>
</dbReference>
<dbReference type="PANTHER" id="PTHR30290:SF10">
    <property type="entry name" value="PERIPLASMIC OLIGOPEPTIDE-BINDING PROTEIN-RELATED"/>
    <property type="match status" value="1"/>
</dbReference>
<proteinExistence type="inferred from homology"/>
<dbReference type="RefSeq" id="WP_188698581.1">
    <property type="nucleotide sequence ID" value="NZ_BMLS01000008.1"/>
</dbReference>
<evidence type="ECO:0000313" key="7">
    <source>
        <dbReference type="Proteomes" id="UP000606935"/>
    </source>
</evidence>
<protein>
    <submittedName>
        <fullName evidence="6">Oligopeptide ABC transporter substrate-binding protein OppA</fullName>
    </submittedName>
</protein>
<keyword evidence="4" id="KW-0732">Signal</keyword>
<dbReference type="InterPro" id="IPR000914">
    <property type="entry name" value="SBP_5_dom"/>
</dbReference>
<evidence type="ECO:0000256" key="3">
    <source>
        <dbReference type="ARBA" id="ARBA00022448"/>
    </source>
</evidence>
<evidence type="ECO:0000313" key="6">
    <source>
        <dbReference type="EMBL" id="GGO74101.1"/>
    </source>
</evidence>
<reference evidence="6" key="1">
    <citation type="journal article" date="2014" name="Int. J. Syst. Evol. Microbiol.">
        <title>Complete genome sequence of Corynebacterium casei LMG S-19264T (=DSM 44701T), isolated from a smear-ripened cheese.</title>
        <authorList>
            <consortium name="US DOE Joint Genome Institute (JGI-PGF)"/>
            <person name="Walter F."/>
            <person name="Albersmeier A."/>
            <person name="Kalinowski J."/>
            <person name="Ruckert C."/>
        </authorList>
    </citation>
    <scope>NUCLEOTIDE SEQUENCE</scope>
    <source>
        <strain evidence="6">CGMCC 1.7086</strain>
    </source>
</reference>
<gene>
    <name evidence="6" type="primary">oppA</name>
    <name evidence="6" type="ORF">GCM10010982_36120</name>
</gene>
<dbReference type="InterPro" id="IPR030678">
    <property type="entry name" value="Peptide/Ni-bd"/>
</dbReference>
<keyword evidence="7" id="KW-1185">Reference proteome</keyword>
<dbReference type="InterPro" id="IPR039424">
    <property type="entry name" value="SBP_5"/>
</dbReference>
<accession>A0A917Z3I9</accession>
<evidence type="ECO:0000256" key="4">
    <source>
        <dbReference type="ARBA" id="ARBA00022729"/>
    </source>
</evidence>
<feature type="domain" description="Solute-binding protein family 5" evidence="5">
    <location>
        <begin position="36"/>
        <end position="402"/>
    </location>
</feature>
<dbReference type="CDD" id="cd08504">
    <property type="entry name" value="PBP2_OppA"/>
    <property type="match status" value="1"/>
</dbReference>
<dbReference type="EMBL" id="BMLS01000008">
    <property type="protein sequence ID" value="GGO74101.1"/>
    <property type="molecule type" value="Genomic_DNA"/>
</dbReference>
<dbReference type="GO" id="GO:1904680">
    <property type="term" value="F:peptide transmembrane transporter activity"/>
    <property type="evidence" value="ECO:0007669"/>
    <property type="project" value="TreeGrafter"/>
</dbReference>
<dbReference type="Pfam" id="PF00496">
    <property type="entry name" value="SBP_bac_5"/>
    <property type="match status" value="1"/>
</dbReference>
<comment type="subcellular location">
    <subcellularLocation>
        <location evidence="1">Cell envelope</location>
    </subcellularLocation>
</comment>
<evidence type="ECO:0000256" key="1">
    <source>
        <dbReference type="ARBA" id="ARBA00004196"/>
    </source>
</evidence>
<evidence type="ECO:0000256" key="2">
    <source>
        <dbReference type="ARBA" id="ARBA00005695"/>
    </source>
</evidence>
<evidence type="ECO:0000259" key="5">
    <source>
        <dbReference type="Pfam" id="PF00496"/>
    </source>
</evidence>